<organism evidence="2">
    <name type="scientific">uncultured Sphingopyxis sp</name>
    <dbReference type="NCBI Taxonomy" id="310581"/>
    <lineage>
        <taxon>Bacteria</taxon>
        <taxon>Pseudomonadati</taxon>
        <taxon>Pseudomonadota</taxon>
        <taxon>Alphaproteobacteria</taxon>
        <taxon>Sphingomonadales</taxon>
        <taxon>Sphingomonadaceae</taxon>
        <taxon>Sphingopyxis</taxon>
        <taxon>environmental samples</taxon>
    </lineage>
</organism>
<dbReference type="KEGG" id="sphu:SPPYR_1470"/>
<dbReference type="InterPro" id="IPR029058">
    <property type="entry name" value="AB_hydrolase_fold"/>
</dbReference>
<feature type="domain" description="Peptidase S9 prolyl oligopeptidase catalytic" evidence="1">
    <location>
        <begin position="469"/>
        <end position="628"/>
    </location>
</feature>
<name>A0A1Y5PRH9_9SPHN</name>
<evidence type="ECO:0000259" key="1">
    <source>
        <dbReference type="Pfam" id="PF00326"/>
    </source>
</evidence>
<dbReference type="Gene3D" id="3.40.50.1820">
    <property type="entry name" value="alpha/beta hydrolase"/>
    <property type="match status" value="1"/>
</dbReference>
<dbReference type="Gene3D" id="2.120.10.30">
    <property type="entry name" value="TolB, C-terminal domain"/>
    <property type="match status" value="1"/>
</dbReference>
<dbReference type="SUPFAM" id="SSF82171">
    <property type="entry name" value="DPP6 N-terminal domain-like"/>
    <property type="match status" value="1"/>
</dbReference>
<dbReference type="AlphaFoldDB" id="A0A1Y5PRH9"/>
<dbReference type="Pfam" id="PF00326">
    <property type="entry name" value="Peptidase_S9"/>
    <property type="match status" value="1"/>
</dbReference>
<proteinExistence type="predicted"/>
<evidence type="ECO:0000313" key="2">
    <source>
        <dbReference type="EMBL" id="SBV32590.1"/>
    </source>
</evidence>
<sequence>MVIAAALLASVVQVPVAPNDGGAPLTTRDLVEVADIMGPTLSPDGEKILFRVSRPSVSANDTKLDWYVADIDGAPPVHAGSAGTVRHDGAGSVAEQKAVWDADSKGFRSLALVDGVSAIWHWREHQGQRREIVDAADILDFDVSADGRSLRYTTGATRAEVAAAEQRAYDEGVLVDDSVDLGQAIAGGKIEGGHRVVQRWNRNWFDRAGLLWDAPKKETAVELGSENIAPSLPATRSQQDRRIVLKTGGVAEIEGSAGEVRLTVVRANGERIPCSAAPCRSGKLAAITERPGSGMLILFERDAGARENIWLWRIGDRKARYLTATDGAERTPIWQPRCGAAPKALICAESSATEPPRLVRIAYVDGARSVIADPNADLRRRIGAVATPLRWENGHDGILLTPSSSAGPLPLVVQYYRCAGFLKGGVGDEIPMLPLVEHGIAVLCINGQSPPPGQPMERSYETALAAIGDAIDDLAARKRIDPRSVGIGGLSFGSTVAVWAIRKSKRFAAATISSGQATPHYYWSNALPDRGFARTFREFWQAGDPDSDPERWRTISPASDVVAIDTPLLMQLPESEVRNLVEFHTKLKLAGKPAELFAFADEIHIKYQPVHKRAVYERNLDWYRFWLKGEEDPAPAKSGQYVRWRALRAGAPQESFQATAP</sequence>
<gene>
    <name evidence="2" type="ORF">SPPYR_1470</name>
</gene>
<protein>
    <submittedName>
        <fullName evidence="2">Putative Prolyl oligopeptidase family protein</fullName>
    </submittedName>
</protein>
<dbReference type="GO" id="GO:0006508">
    <property type="term" value="P:proteolysis"/>
    <property type="evidence" value="ECO:0007669"/>
    <property type="project" value="InterPro"/>
</dbReference>
<dbReference type="InterPro" id="IPR011042">
    <property type="entry name" value="6-blade_b-propeller_TolB-like"/>
</dbReference>
<dbReference type="InterPro" id="IPR053536">
    <property type="entry name" value="Lasso_peptide_isopeptidase"/>
</dbReference>
<reference evidence="2" key="1">
    <citation type="submission" date="2016-03" db="EMBL/GenBank/DDBJ databases">
        <authorList>
            <person name="Ploux O."/>
        </authorList>
    </citation>
    <scope>NUCLEOTIDE SEQUENCE</scope>
    <source>
        <strain evidence="2">UC10</strain>
    </source>
</reference>
<dbReference type="SUPFAM" id="SSF53474">
    <property type="entry name" value="alpha/beta-Hydrolases"/>
    <property type="match status" value="1"/>
</dbReference>
<dbReference type="GO" id="GO:0008236">
    <property type="term" value="F:serine-type peptidase activity"/>
    <property type="evidence" value="ECO:0007669"/>
    <property type="project" value="InterPro"/>
</dbReference>
<dbReference type="InterPro" id="IPR001375">
    <property type="entry name" value="Peptidase_S9_cat"/>
</dbReference>
<dbReference type="NCBIfam" id="NF033523">
    <property type="entry name" value="lasso_peptidase"/>
    <property type="match status" value="1"/>
</dbReference>
<accession>A0A1Y5PRH9</accession>
<dbReference type="EMBL" id="LT598653">
    <property type="protein sequence ID" value="SBV32590.1"/>
    <property type="molecule type" value="Genomic_DNA"/>
</dbReference>